<dbReference type="GO" id="GO:0022857">
    <property type="term" value="F:transmembrane transporter activity"/>
    <property type="evidence" value="ECO:0007669"/>
    <property type="project" value="InterPro"/>
</dbReference>
<dbReference type="Proteomes" id="UP000646827">
    <property type="component" value="Unassembled WGS sequence"/>
</dbReference>
<feature type="transmembrane region" description="Helical" evidence="5">
    <location>
        <begin position="457"/>
        <end position="478"/>
    </location>
</feature>
<dbReference type="AlphaFoldDB" id="A0A8H7S2N4"/>
<evidence type="ECO:0000256" key="1">
    <source>
        <dbReference type="ARBA" id="ARBA00004141"/>
    </source>
</evidence>
<dbReference type="OrthoDB" id="410267at2759"/>
<keyword evidence="6" id="KW-0732">Signal</keyword>
<feature type="transmembrane region" description="Helical" evidence="5">
    <location>
        <begin position="354"/>
        <end position="375"/>
    </location>
</feature>
<evidence type="ECO:0000256" key="5">
    <source>
        <dbReference type="SAM" id="Phobius"/>
    </source>
</evidence>
<feature type="transmembrane region" description="Helical" evidence="5">
    <location>
        <begin position="177"/>
        <end position="202"/>
    </location>
</feature>
<feature type="transmembrane region" description="Helical" evidence="5">
    <location>
        <begin position="381"/>
        <end position="403"/>
    </location>
</feature>
<protein>
    <recommendedName>
        <fullName evidence="9">Nodulin-like domain-containing protein</fullName>
    </recommendedName>
</protein>
<comment type="caution">
    <text evidence="7">The sequence shown here is derived from an EMBL/GenBank/DDBJ whole genome shotgun (WGS) entry which is preliminary data.</text>
</comment>
<dbReference type="EMBL" id="JAEPRB010000143">
    <property type="protein sequence ID" value="KAG2220348.1"/>
    <property type="molecule type" value="Genomic_DNA"/>
</dbReference>
<dbReference type="InterPro" id="IPR036259">
    <property type="entry name" value="MFS_trans_sf"/>
</dbReference>
<evidence type="ECO:0000256" key="3">
    <source>
        <dbReference type="ARBA" id="ARBA00022989"/>
    </source>
</evidence>
<dbReference type="InterPro" id="IPR011701">
    <property type="entry name" value="MFS"/>
</dbReference>
<dbReference type="PANTHER" id="PTHR21576:SF158">
    <property type="entry name" value="RIBOSOMAL RNA-PROCESSING PROTEIN 12-LIKE CONSERVED DOMAIN-CONTAINING PROTEIN"/>
    <property type="match status" value="1"/>
</dbReference>
<feature type="transmembrane region" description="Helical" evidence="5">
    <location>
        <begin position="281"/>
        <end position="302"/>
    </location>
</feature>
<reference evidence="7 8" key="1">
    <citation type="submission" date="2020-12" db="EMBL/GenBank/DDBJ databases">
        <title>Metabolic potential, ecology and presence of endohyphal bacteria is reflected in genomic diversity of Mucoromycotina.</title>
        <authorList>
            <person name="Muszewska A."/>
            <person name="Okrasinska A."/>
            <person name="Steczkiewicz K."/>
            <person name="Drgas O."/>
            <person name="Orlowska M."/>
            <person name="Perlinska-Lenart U."/>
            <person name="Aleksandrzak-Piekarczyk T."/>
            <person name="Szatraj K."/>
            <person name="Zielenkiewicz U."/>
            <person name="Pilsyk S."/>
            <person name="Malc E."/>
            <person name="Mieczkowski P."/>
            <person name="Kruszewska J.S."/>
            <person name="Biernat P."/>
            <person name="Pawlowska J."/>
        </authorList>
    </citation>
    <scope>NUCLEOTIDE SEQUENCE [LARGE SCALE GENOMIC DNA]</scope>
    <source>
        <strain evidence="7 8">CBS 142.35</strain>
    </source>
</reference>
<feature type="transmembrane region" description="Helical" evidence="5">
    <location>
        <begin position="104"/>
        <end position="127"/>
    </location>
</feature>
<feature type="transmembrane region" description="Helical" evidence="5">
    <location>
        <begin position="55"/>
        <end position="74"/>
    </location>
</feature>
<evidence type="ECO:0000256" key="6">
    <source>
        <dbReference type="SAM" id="SignalP"/>
    </source>
</evidence>
<feature type="signal peptide" evidence="6">
    <location>
        <begin position="1"/>
        <end position="21"/>
    </location>
</feature>
<organism evidence="7 8">
    <name type="scientific">Circinella minor</name>
    <dbReference type="NCBI Taxonomy" id="1195481"/>
    <lineage>
        <taxon>Eukaryota</taxon>
        <taxon>Fungi</taxon>
        <taxon>Fungi incertae sedis</taxon>
        <taxon>Mucoromycota</taxon>
        <taxon>Mucoromycotina</taxon>
        <taxon>Mucoromycetes</taxon>
        <taxon>Mucorales</taxon>
        <taxon>Lichtheimiaceae</taxon>
        <taxon>Circinella</taxon>
    </lineage>
</organism>
<keyword evidence="3 5" id="KW-1133">Transmembrane helix</keyword>
<dbReference type="PANTHER" id="PTHR21576">
    <property type="entry name" value="UNCHARACTERIZED NODULIN-LIKE PROTEIN"/>
    <property type="match status" value="1"/>
</dbReference>
<dbReference type="GO" id="GO:0000329">
    <property type="term" value="C:fungal-type vacuole membrane"/>
    <property type="evidence" value="ECO:0007669"/>
    <property type="project" value="TreeGrafter"/>
</dbReference>
<comment type="subcellular location">
    <subcellularLocation>
        <location evidence="1">Membrane</location>
        <topology evidence="1">Multi-pass membrane protein</topology>
    </subcellularLocation>
</comment>
<name>A0A8H7S2N4_9FUNG</name>
<keyword evidence="8" id="KW-1185">Reference proteome</keyword>
<accession>A0A8H7S2N4</accession>
<keyword evidence="4 5" id="KW-0472">Membrane</keyword>
<feature type="chain" id="PRO_5034471183" description="Nodulin-like domain-containing protein" evidence="6">
    <location>
        <begin position="22"/>
        <end position="487"/>
    </location>
</feature>
<evidence type="ECO:0000313" key="8">
    <source>
        <dbReference type="Proteomes" id="UP000646827"/>
    </source>
</evidence>
<keyword evidence="2 5" id="KW-0812">Transmembrane</keyword>
<evidence type="ECO:0008006" key="9">
    <source>
        <dbReference type="Google" id="ProtNLM"/>
    </source>
</evidence>
<evidence type="ECO:0000256" key="2">
    <source>
        <dbReference type="ARBA" id="ARBA00022692"/>
    </source>
</evidence>
<gene>
    <name evidence="7" type="ORF">INT45_010734</name>
</gene>
<feature type="transmembrane region" description="Helical" evidence="5">
    <location>
        <begin position="415"/>
        <end position="437"/>
    </location>
</feature>
<sequence length="487" mass="52726">MLQHPTKFALALSFLTAILVANMSGPQYVYPAFGTSLTTKFHWTALENSLVSTASFVGVSFSGPLCAWMVNYLGIRGTLRVSGILAFAGPFLLAQTYAGRLPNHFVLCAIYLACLGVSGAAAYLCALDSQSHNFKAYRGMTMGLTSASLGLCGVVFSQVNDHFFSSHDEDGEDSEGVYGLLLFMSIVMASAMAIGAFILGPLSPPDDIPPSKILKDDEEHRYLLQDDQATYSSGSTRYFLNDDDDDADTAVDQESIISTKSDTSSGQELSSLEFFLHPAGFALFAALFVVLGLGYVYLASIGQILLSLPADGSASPQHLRNIHVSVFSLANCGARAAFGTLSDILKRYWGIHRLWMFVGAAIGILLNMLYLITFVNTTDDLLPVTVSMAVVYGTVFGVAPAATTEFGTQTFVRNWGWLLYAPAFGSQIFNILFGYFYDNEAQRQGTHLCHGPTCFRQIYIVGIGCALSCLAVLSWSIIKLKLYKSSL</sequence>
<proteinExistence type="predicted"/>
<feature type="transmembrane region" description="Helical" evidence="5">
    <location>
        <begin position="139"/>
        <end position="157"/>
    </location>
</feature>
<evidence type="ECO:0000256" key="4">
    <source>
        <dbReference type="ARBA" id="ARBA00023136"/>
    </source>
</evidence>
<evidence type="ECO:0000313" key="7">
    <source>
        <dbReference type="EMBL" id="KAG2220348.1"/>
    </source>
</evidence>
<dbReference type="SUPFAM" id="SSF103473">
    <property type="entry name" value="MFS general substrate transporter"/>
    <property type="match status" value="1"/>
</dbReference>
<dbReference type="Pfam" id="PF07690">
    <property type="entry name" value="MFS_1"/>
    <property type="match status" value="1"/>
</dbReference>
<dbReference type="Gene3D" id="1.20.1250.20">
    <property type="entry name" value="MFS general substrate transporter like domains"/>
    <property type="match status" value="1"/>
</dbReference>